<name>A0AAW0KP77_QUESU</name>
<dbReference type="PANTHER" id="PTHR35021:SF8">
    <property type="entry name" value="FIBER PROTEIN FB17"/>
    <property type="match status" value="1"/>
</dbReference>
<accession>A0AAW0KP77</accession>
<reference evidence="1 2" key="1">
    <citation type="journal article" date="2018" name="Sci. Data">
        <title>The draft genome sequence of cork oak.</title>
        <authorList>
            <person name="Ramos A.M."/>
            <person name="Usie A."/>
            <person name="Barbosa P."/>
            <person name="Barros P.M."/>
            <person name="Capote T."/>
            <person name="Chaves I."/>
            <person name="Simoes F."/>
            <person name="Abreu I."/>
            <person name="Carrasquinho I."/>
            <person name="Faro C."/>
            <person name="Guimaraes J.B."/>
            <person name="Mendonca D."/>
            <person name="Nobrega F."/>
            <person name="Rodrigues L."/>
            <person name="Saibo N.J.M."/>
            <person name="Varela M.C."/>
            <person name="Egas C."/>
            <person name="Matos J."/>
            <person name="Miguel C.M."/>
            <person name="Oliveira M.M."/>
            <person name="Ricardo C.P."/>
            <person name="Goncalves S."/>
        </authorList>
    </citation>
    <scope>NUCLEOTIDE SEQUENCE [LARGE SCALE GENOMIC DNA]</scope>
    <source>
        <strain evidence="2">cv. HL8</strain>
    </source>
</reference>
<evidence type="ECO:0000313" key="1">
    <source>
        <dbReference type="EMBL" id="KAK7840952.1"/>
    </source>
</evidence>
<protein>
    <submittedName>
        <fullName evidence="1">Uncharacterized protein</fullName>
    </submittedName>
</protein>
<organism evidence="1 2">
    <name type="scientific">Quercus suber</name>
    <name type="common">Cork oak</name>
    <dbReference type="NCBI Taxonomy" id="58331"/>
    <lineage>
        <taxon>Eukaryota</taxon>
        <taxon>Viridiplantae</taxon>
        <taxon>Streptophyta</taxon>
        <taxon>Embryophyta</taxon>
        <taxon>Tracheophyta</taxon>
        <taxon>Spermatophyta</taxon>
        <taxon>Magnoliopsida</taxon>
        <taxon>eudicotyledons</taxon>
        <taxon>Gunneridae</taxon>
        <taxon>Pentapetalae</taxon>
        <taxon>rosids</taxon>
        <taxon>fabids</taxon>
        <taxon>Fagales</taxon>
        <taxon>Fagaceae</taxon>
        <taxon>Quercus</taxon>
    </lineage>
</organism>
<sequence length="255" mass="29966">MADKRGLTLAHIFNPSNEDEQKEFKGVEVAISDLIRERMSKAEVMENGDILEDLECSDETFILFLKNVTFDDDKDKIEECSGITFWDLDSKVVKVRDYRVSRNFVPILEKLFFKYGDISEKSPLNLGTKTRFLNIFCGVVHSMCNTKAKDINRTLLFNWWKNFKLVQEAKFDIQFAFDHLYRFAQSLIRILREYKIDNTTFDNQMKIDDLTTELDGLKVKQEEHIRSKKGKSKLEKDILVEDFELLSKMVWTDSL</sequence>
<proteinExistence type="predicted"/>
<evidence type="ECO:0000313" key="2">
    <source>
        <dbReference type="Proteomes" id="UP000237347"/>
    </source>
</evidence>
<comment type="caution">
    <text evidence="1">The sequence shown here is derived from an EMBL/GenBank/DDBJ whole genome shotgun (WGS) entry which is preliminary data.</text>
</comment>
<keyword evidence="2" id="KW-1185">Reference proteome</keyword>
<dbReference type="AlphaFoldDB" id="A0AAW0KP77"/>
<dbReference type="PANTHER" id="PTHR35021">
    <property type="match status" value="1"/>
</dbReference>
<gene>
    <name evidence="1" type="ORF">CFP56_016080</name>
</gene>
<dbReference type="Proteomes" id="UP000237347">
    <property type="component" value="Unassembled WGS sequence"/>
</dbReference>
<dbReference type="EMBL" id="PKMF04000251">
    <property type="protein sequence ID" value="KAK7840952.1"/>
    <property type="molecule type" value="Genomic_DNA"/>
</dbReference>